<dbReference type="InterPro" id="IPR043128">
    <property type="entry name" value="Rev_trsase/Diguanyl_cyclase"/>
</dbReference>
<feature type="domain" description="RNase H type-1" evidence="2">
    <location>
        <begin position="945"/>
        <end position="1071"/>
    </location>
</feature>
<dbReference type="InterPro" id="IPR005135">
    <property type="entry name" value="Endo/exonuclease/phosphatase"/>
</dbReference>
<evidence type="ECO:0000313" key="3">
    <source>
        <dbReference type="EMBL" id="BDT63038.1"/>
    </source>
</evidence>
<dbReference type="Gene3D" id="3.60.10.10">
    <property type="entry name" value="Endonuclease/exonuclease/phosphatase"/>
    <property type="match status" value="1"/>
</dbReference>
<protein>
    <submittedName>
        <fullName evidence="3">Uncharacterized protein</fullName>
    </submittedName>
</protein>
<dbReference type="Pfam" id="PF14529">
    <property type="entry name" value="Exo_endo_phos_2"/>
    <property type="match status" value="1"/>
</dbReference>
<organism evidence="3">
    <name type="scientific">Trachysalambria curvirostris nimavirus</name>
    <dbReference type="NCBI Taxonomy" id="2984282"/>
    <lineage>
        <taxon>Viruses</taxon>
        <taxon>Viruses incertae sedis</taxon>
        <taxon>Naldaviricetes</taxon>
        <taxon>Nimaviridae</taxon>
    </lineage>
</organism>
<dbReference type="SUPFAM" id="SSF56672">
    <property type="entry name" value="DNA/RNA polymerases"/>
    <property type="match status" value="1"/>
</dbReference>
<dbReference type="InterPro" id="IPR052560">
    <property type="entry name" value="RdDP_mobile_element"/>
</dbReference>
<dbReference type="GO" id="GO:0003676">
    <property type="term" value="F:nucleic acid binding"/>
    <property type="evidence" value="ECO:0007669"/>
    <property type="project" value="InterPro"/>
</dbReference>
<dbReference type="EMBL" id="LC738880">
    <property type="protein sequence ID" value="BDT63038.1"/>
    <property type="molecule type" value="Genomic_DNA"/>
</dbReference>
<dbReference type="SUPFAM" id="SSF56219">
    <property type="entry name" value="DNase I-like"/>
    <property type="match status" value="1"/>
</dbReference>
<dbReference type="Gene3D" id="3.30.420.10">
    <property type="entry name" value="Ribonuclease H-like superfamily/Ribonuclease H"/>
    <property type="match status" value="1"/>
</dbReference>
<name>A0A9C7F782_9VIRU</name>
<dbReference type="InterPro" id="IPR002156">
    <property type="entry name" value="RNaseH_domain"/>
</dbReference>
<dbReference type="CDD" id="cd09276">
    <property type="entry name" value="Rnase_HI_RT_non_LTR"/>
    <property type="match status" value="1"/>
</dbReference>
<feature type="domain" description="Reverse transcriptase" evidence="1">
    <location>
        <begin position="476"/>
        <end position="746"/>
    </location>
</feature>
<evidence type="ECO:0000259" key="1">
    <source>
        <dbReference type="PROSITE" id="PS50878"/>
    </source>
</evidence>
<dbReference type="Gene3D" id="3.30.70.270">
    <property type="match status" value="1"/>
</dbReference>
<dbReference type="PANTHER" id="PTHR36688">
    <property type="entry name" value="ENDO/EXONUCLEASE/PHOSPHATASE DOMAIN-CONTAINING PROTEIN"/>
    <property type="match status" value="1"/>
</dbReference>
<dbReference type="InterPro" id="IPR012337">
    <property type="entry name" value="RNaseH-like_sf"/>
</dbReference>
<dbReference type="InterPro" id="IPR043502">
    <property type="entry name" value="DNA/RNA_pol_sf"/>
</dbReference>
<accession>A0A9C7F782</accession>
<dbReference type="SUPFAM" id="SSF53098">
    <property type="entry name" value="Ribonuclease H-like"/>
    <property type="match status" value="1"/>
</dbReference>
<reference evidence="3" key="1">
    <citation type="submission" date="2022-10" db="EMBL/GenBank/DDBJ databases">
        <title>Genome sequences of endogenous nimaviruses in decapod crustaceans.</title>
        <authorList>
            <person name="Kawato S."/>
            <person name="Nozaki R."/>
            <person name="Kondo H."/>
            <person name="Hirono I."/>
        </authorList>
    </citation>
    <scope>NUCLEOTIDE SEQUENCE</scope>
    <source>
        <strain evidence="3">Ube2021</strain>
    </source>
</reference>
<evidence type="ECO:0000259" key="2">
    <source>
        <dbReference type="PROSITE" id="PS50879"/>
    </source>
</evidence>
<dbReference type="PROSITE" id="PS50878">
    <property type="entry name" value="RT_POL"/>
    <property type="match status" value="1"/>
</dbReference>
<dbReference type="Pfam" id="PF00075">
    <property type="entry name" value="RNase_H"/>
    <property type="match status" value="1"/>
</dbReference>
<dbReference type="InterPro" id="IPR000477">
    <property type="entry name" value="RT_dom"/>
</dbReference>
<sequence length="1216" mass="137695">MDTIMQWNCQGVHAKWEELQHLLASCNPVCVCLQEIISRENQSISLRGYQTWAHFGSNNGRPHGGAAVMVRHDIPVHAVDLQTTLQVKAVRIGLTRPYTVASIYLPPGDLNIEELEDVIGQLPQPFLLLGDFNGRNILWGDTMCNSRGRALESLFLRNDAVVLNGDNPTHFQIQTGTFSNIDLSVSSGDIQLDFTWQVMEDLHGSDHFPILLERVNGIPTNGIRRWQLERADWSLFRSIAEMQGSVEDFHDVQEAADYLTSHIHAAAEAAIPKSTGKYRRPPVPWWSDECQQAVRARKAALRQWKRRPSDATLIFYKKTRACARRVLKEARRKSWRQYVSMINSHTPLTWVWDKVRKIAGKITSVSPPALKIDGTIITNKADVANELAKSMAEISSGASYTARFSTYRAEQERQPLSFFSRTAAELPYNLPFSRREMDSALQLCRKTAPGSDDIPYQMVSHLPESSLEFLLALFNKIFREGTVPITWKEAIIIPIPKPGKDAAIPGNYRPISLTSCICKLMEKMVNFRLTWYLEKENILTPYQYGFRKLRSTTDALVRLETAIRNSFAQRRHTLAVFFDLEKAYDTTWKHGILMKLHDIGLRGALPTFVQNFLTERKFRVRVGDSLSDQYVQQEGVPQGSILSVTLFAIAINDIVKAVPRAVSCSLYVDDFTLYCSGGSLKDVQNHMQTAVNQVSQWATYHGFKFSPNKSVAMHFRKRRGNFHPSLFLGANPLQFVEEVKFLGLTFDPRLTWVPHIKNLKIKATKALGILRVLSHLSWGSDRTTLLRLYRALVRSKIDYGCEAYSSATPTVLKMLDSVHNEALRLCTGAFRSSPVQSLYAESGEPPLNLHRDYMNLIYYTRLQRIPNSPTYRAVFNPHVDNQSYGGRMRNLVDDLSLNLSRVLPVGIPQVPPWTNPVELDLVGIGKRERSEGETKARFLEHASKYQGSKAIFTDGSKTKDGVGFAAVSSWHTAMGSLPAASSIFTAELYAILSAVKMTRDQMNHSFVIYCDSRSALQAIFNLNSSHPVVREVQDWLAIISRRRKITLCWVPAHVGVQGNELADQRAKAAAAQPCDATFPLPHTDMKPSIRLCLRERWREQWRLTSNNKLREIKDDLGCWETSLHPNRQIEVVLTRLRIGHTRLTHGWLMAGGQPPHCEGCQEPLTVAHVVERCAEFSDQRRRYLSPPFTLRSVLGEDCDIDSVISFLKETNILNMI</sequence>
<dbReference type="PROSITE" id="PS50879">
    <property type="entry name" value="RNASE_H_1"/>
    <property type="match status" value="1"/>
</dbReference>
<dbReference type="GO" id="GO:0004523">
    <property type="term" value="F:RNA-DNA hybrid ribonuclease activity"/>
    <property type="evidence" value="ECO:0007669"/>
    <property type="project" value="InterPro"/>
</dbReference>
<dbReference type="Pfam" id="PF00078">
    <property type="entry name" value="RVT_1"/>
    <property type="match status" value="1"/>
</dbReference>
<dbReference type="InterPro" id="IPR036691">
    <property type="entry name" value="Endo/exonu/phosph_ase_sf"/>
</dbReference>
<dbReference type="InterPro" id="IPR036397">
    <property type="entry name" value="RNaseH_sf"/>
</dbReference>
<dbReference type="CDD" id="cd01650">
    <property type="entry name" value="RT_nLTR_like"/>
    <property type="match status" value="1"/>
</dbReference>
<proteinExistence type="predicted"/>
<dbReference type="PANTHER" id="PTHR36688:SF2">
    <property type="entry name" value="ENDONUCLEASE_EXONUCLEASE_PHOSPHATASE DOMAIN-CONTAINING PROTEIN"/>
    <property type="match status" value="1"/>
</dbReference>